<feature type="compositionally biased region" description="Low complexity" evidence="2">
    <location>
        <begin position="269"/>
        <end position="283"/>
    </location>
</feature>
<dbReference type="GO" id="GO:0008270">
    <property type="term" value="F:zinc ion binding"/>
    <property type="evidence" value="ECO:0007669"/>
    <property type="project" value="InterPro"/>
</dbReference>
<keyword evidence="5" id="KW-1185">Reference proteome</keyword>
<evidence type="ECO:0000256" key="1">
    <source>
        <dbReference type="ARBA" id="ARBA00023242"/>
    </source>
</evidence>
<evidence type="ECO:0000313" key="4">
    <source>
        <dbReference type="EMBL" id="CZR70038.1"/>
    </source>
</evidence>
<feature type="compositionally biased region" description="Low complexity" evidence="2">
    <location>
        <begin position="737"/>
        <end position="746"/>
    </location>
</feature>
<gene>
    <name evidence="4" type="ORF">PAC_19939</name>
</gene>
<evidence type="ECO:0000313" key="5">
    <source>
        <dbReference type="Proteomes" id="UP000184330"/>
    </source>
</evidence>
<dbReference type="PANTHER" id="PTHR35392">
    <property type="entry name" value="ZN(II)2CYS6 TRANSCRIPTION FACTOR (EUROFUNG)-RELATED-RELATED"/>
    <property type="match status" value="1"/>
</dbReference>
<dbReference type="CDD" id="cd00067">
    <property type="entry name" value="GAL4"/>
    <property type="match status" value="1"/>
</dbReference>
<proteinExistence type="predicted"/>
<feature type="region of interest" description="Disordered" evidence="2">
    <location>
        <begin position="715"/>
        <end position="802"/>
    </location>
</feature>
<dbReference type="EMBL" id="FJOG01000090">
    <property type="protein sequence ID" value="CZR70038.1"/>
    <property type="molecule type" value="Genomic_DNA"/>
</dbReference>
<dbReference type="PANTHER" id="PTHR35392:SF1">
    <property type="entry name" value="ZN(II)2CYS6 TRANSCRIPTION FACTOR (EUROFUNG)"/>
    <property type="match status" value="1"/>
</dbReference>
<name>A0A1L7XYD8_9HELO</name>
<evidence type="ECO:0000256" key="2">
    <source>
        <dbReference type="SAM" id="MobiDB-lite"/>
    </source>
</evidence>
<dbReference type="STRING" id="576137.A0A1L7XYD8"/>
<protein>
    <recommendedName>
        <fullName evidence="3">Zn(2)-C6 fungal-type domain-containing protein</fullName>
    </recommendedName>
</protein>
<feature type="region of interest" description="Disordered" evidence="2">
    <location>
        <begin position="266"/>
        <end position="285"/>
    </location>
</feature>
<dbReference type="InterPro" id="IPR052973">
    <property type="entry name" value="Fungal_sec-metab_reg_TF"/>
</dbReference>
<accession>A0A1L7XYD8</accession>
<dbReference type="InterPro" id="IPR001138">
    <property type="entry name" value="Zn2Cys6_DnaBD"/>
</dbReference>
<dbReference type="AlphaFoldDB" id="A0A1L7XYD8"/>
<dbReference type="PROSITE" id="PS50048">
    <property type="entry name" value="ZN2_CY6_FUNGAL_2"/>
    <property type="match status" value="1"/>
</dbReference>
<organism evidence="4 5">
    <name type="scientific">Phialocephala subalpina</name>
    <dbReference type="NCBI Taxonomy" id="576137"/>
    <lineage>
        <taxon>Eukaryota</taxon>
        <taxon>Fungi</taxon>
        <taxon>Dikarya</taxon>
        <taxon>Ascomycota</taxon>
        <taxon>Pezizomycotina</taxon>
        <taxon>Leotiomycetes</taxon>
        <taxon>Helotiales</taxon>
        <taxon>Mollisiaceae</taxon>
        <taxon>Phialocephala</taxon>
        <taxon>Phialocephala fortinii species complex</taxon>
    </lineage>
</organism>
<feature type="domain" description="Zn(2)-C6 fungal-type" evidence="3">
    <location>
        <begin position="682"/>
        <end position="719"/>
    </location>
</feature>
<dbReference type="OrthoDB" id="3524154at2759"/>
<reference evidence="4 5" key="1">
    <citation type="submission" date="2016-03" db="EMBL/GenBank/DDBJ databases">
        <authorList>
            <person name="Ploux O."/>
        </authorList>
    </citation>
    <scope>NUCLEOTIDE SEQUENCE [LARGE SCALE GENOMIC DNA]</scope>
    <source>
        <strain evidence="4 5">UAMH 11012</strain>
    </source>
</reference>
<dbReference type="Proteomes" id="UP000184330">
    <property type="component" value="Unassembled WGS sequence"/>
</dbReference>
<dbReference type="GO" id="GO:0000981">
    <property type="term" value="F:DNA-binding transcription factor activity, RNA polymerase II-specific"/>
    <property type="evidence" value="ECO:0007669"/>
    <property type="project" value="InterPro"/>
</dbReference>
<sequence length="802" mass="90449">MASGALPSGVDFNDKTNLDLYFQIRSFKDDLSADELLLQDRSRSDQLNIHTIAQSFDLEYEYSTRTRVVRIGRTESSELPFFVPEATVAYAAEDLPYWGDLHESFDQNFTDFLNFDSGIASREANEEAVSNSQDALADISSPRGLNQKTDVLPSVDVSTLDSNTQTNLAQEIDELLSTTHSVSQEKPESRLPDCMAKEIDELLSTTHHDPYEQQESLFNDYHTAAVSEALLFEGPIPQQLLSPPNPEALTPLENYKIPAAFGRSDSAHSDASGLSGASGRSGRTGPLSDLARAGMKAVKSVGACWRCIFLRKKCDPETPCLICPKGEESNWEALGCHRGDFKTRMLPIRLCPRSQRNHPTLLVEPTLDNPYIFLDCTQRDLWANNDPGVIDTAYSLLRRQRMETARSRFLKEIASKCDLLSKPPDPVMLQPIQHCMICIVWELFPTMQPLRLLGHNGTFDALLRILPAAVVYQATLESDRLIAQSLICLRSCFEVFRFNHSGLTFTDQHIYCSNSGCHVECIKQLHININIYLDELSRVFFKKENLRNKGPSWLSIFYSLCIQSLVRTALLVLSEWNAMNKTTHEQYLYLPLRLFIAAYSGSRDPLLSDDAAETGSSLEYFQQAREATNYTDWNSIGCQSSGEYLKLLFQDTGSSLDSTPTKAENEKAQNIPTMRRTLNLLKCQACRAARKKCDPEDRVWPQKCERCLSHKPEPLECSEPQLNPRKRRPNVTRMANSRRSSLSSCETSEETSRTFGYTGPRSAGVSSRGSCSSLRQEITNWSESDEELDRRKSSELLEYHYA</sequence>
<evidence type="ECO:0000259" key="3">
    <source>
        <dbReference type="PROSITE" id="PS50048"/>
    </source>
</evidence>
<feature type="compositionally biased region" description="Basic and acidic residues" evidence="2">
    <location>
        <begin position="788"/>
        <end position="802"/>
    </location>
</feature>
<keyword evidence="1" id="KW-0539">Nucleus</keyword>
<feature type="compositionally biased region" description="Low complexity" evidence="2">
    <location>
        <begin position="761"/>
        <end position="773"/>
    </location>
</feature>